<dbReference type="PROSITE" id="PS50113">
    <property type="entry name" value="PAC"/>
    <property type="match status" value="3"/>
</dbReference>
<dbReference type="FunFam" id="3.30.70.270:FF:000001">
    <property type="entry name" value="Diguanylate cyclase domain protein"/>
    <property type="match status" value="1"/>
</dbReference>
<dbReference type="GO" id="GO:0006355">
    <property type="term" value="P:regulation of DNA-templated transcription"/>
    <property type="evidence" value="ECO:0007669"/>
    <property type="project" value="InterPro"/>
</dbReference>
<feature type="domain" description="PAC" evidence="12">
    <location>
        <begin position="504"/>
        <end position="555"/>
    </location>
</feature>
<feature type="domain" description="PAC" evidence="12">
    <location>
        <begin position="635"/>
        <end position="687"/>
    </location>
</feature>
<name>A0A2L0IHH0_9GAMM</name>
<dbReference type="PROSITE" id="PS50887">
    <property type="entry name" value="GGDEF"/>
    <property type="match status" value="1"/>
</dbReference>
<dbReference type="GO" id="GO:0005886">
    <property type="term" value="C:plasma membrane"/>
    <property type="evidence" value="ECO:0007669"/>
    <property type="project" value="UniProtKB-SubCell"/>
</dbReference>
<dbReference type="CDD" id="cd00130">
    <property type="entry name" value="PAS"/>
    <property type="match status" value="3"/>
</dbReference>
<evidence type="ECO:0000313" key="15">
    <source>
        <dbReference type="EMBL" id="AUX94011.1"/>
    </source>
</evidence>
<dbReference type="InterPro" id="IPR001610">
    <property type="entry name" value="PAC"/>
</dbReference>
<dbReference type="InterPro" id="IPR000014">
    <property type="entry name" value="PAS"/>
</dbReference>
<feature type="transmembrane region" description="Helical" evidence="10">
    <location>
        <begin position="236"/>
        <end position="255"/>
    </location>
</feature>
<dbReference type="PROSITE" id="PS50883">
    <property type="entry name" value="EAL"/>
    <property type="match status" value="1"/>
</dbReference>
<feature type="domain" description="PAS" evidence="11">
    <location>
        <begin position="556"/>
        <end position="629"/>
    </location>
</feature>
<keyword evidence="5" id="KW-1003">Cell membrane</keyword>
<evidence type="ECO:0000256" key="1">
    <source>
        <dbReference type="ARBA" id="ARBA00001946"/>
    </source>
</evidence>
<dbReference type="InterPro" id="IPR035965">
    <property type="entry name" value="PAS-like_dom_sf"/>
</dbReference>
<dbReference type="SMART" id="SM00052">
    <property type="entry name" value="EAL"/>
    <property type="match status" value="1"/>
</dbReference>
<dbReference type="Pfam" id="PF00989">
    <property type="entry name" value="PAS"/>
    <property type="match status" value="1"/>
</dbReference>
<dbReference type="SMART" id="SM00267">
    <property type="entry name" value="GGDEF"/>
    <property type="match status" value="1"/>
</dbReference>
<dbReference type="Gene3D" id="3.20.20.450">
    <property type="entry name" value="EAL domain"/>
    <property type="match status" value="1"/>
</dbReference>
<dbReference type="Pfam" id="PF00990">
    <property type="entry name" value="GGDEF"/>
    <property type="match status" value="1"/>
</dbReference>
<evidence type="ECO:0000259" key="11">
    <source>
        <dbReference type="PROSITE" id="PS50112"/>
    </source>
</evidence>
<reference evidence="15 16" key="1">
    <citation type="submission" date="2018-01" db="EMBL/GenBank/DDBJ databases">
        <title>Complete and assembled Genome of Pantoea gaviniae DSM22758T.</title>
        <authorList>
            <person name="Stevens M.J.A."/>
            <person name="Zurfluh K."/>
            <person name="Stephan R."/>
        </authorList>
    </citation>
    <scope>NUCLEOTIDE SEQUENCE [LARGE SCALE GENOMIC DNA]</scope>
    <source>
        <strain evidence="15 16">DSM 22758</strain>
    </source>
</reference>
<dbReference type="InterPro" id="IPR052155">
    <property type="entry name" value="Biofilm_reg_signaling"/>
</dbReference>
<evidence type="ECO:0000256" key="2">
    <source>
        <dbReference type="ARBA" id="ARBA00004651"/>
    </source>
</evidence>
<dbReference type="SUPFAM" id="SSF55073">
    <property type="entry name" value="Nucleotide cyclase"/>
    <property type="match status" value="1"/>
</dbReference>
<comment type="pathway">
    <text evidence="3">Purine metabolism; 3',5'-cyclic di-GMP biosynthesis.</text>
</comment>
<dbReference type="InterPro" id="IPR013767">
    <property type="entry name" value="PAS_fold"/>
</dbReference>
<evidence type="ECO:0000256" key="9">
    <source>
        <dbReference type="ARBA" id="ARBA00034247"/>
    </source>
</evidence>
<keyword evidence="7 10" id="KW-1133">Transmembrane helix</keyword>
<evidence type="ECO:0000259" key="14">
    <source>
        <dbReference type="PROSITE" id="PS50887"/>
    </source>
</evidence>
<feature type="domain" description="PAC" evidence="12">
    <location>
        <begin position="377"/>
        <end position="429"/>
    </location>
</feature>
<dbReference type="InterPro" id="IPR001633">
    <property type="entry name" value="EAL_dom"/>
</dbReference>
<feature type="transmembrane region" description="Helical" evidence="10">
    <location>
        <begin position="65"/>
        <end position="84"/>
    </location>
</feature>
<evidence type="ECO:0000256" key="3">
    <source>
        <dbReference type="ARBA" id="ARBA00004665"/>
    </source>
</evidence>
<dbReference type="SUPFAM" id="SSF55785">
    <property type="entry name" value="PYP-like sensor domain (PAS domain)"/>
    <property type="match status" value="3"/>
</dbReference>
<dbReference type="Gene3D" id="3.30.450.20">
    <property type="entry name" value="PAS domain"/>
    <property type="match status" value="3"/>
</dbReference>
<keyword evidence="6 10" id="KW-0812">Transmembrane</keyword>
<dbReference type="Gene3D" id="3.30.70.270">
    <property type="match status" value="1"/>
</dbReference>
<dbReference type="Pfam" id="PF05231">
    <property type="entry name" value="MASE1"/>
    <property type="match status" value="1"/>
</dbReference>
<dbReference type="InterPro" id="IPR000160">
    <property type="entry name" value="GGDEF_dom"/>
</dbReference>
<dbReference type="InterPro" id="IPR000700">
    <property type="entry name" value="PAS-assoc_C"/>
</dbReference>
<dbReference type="KEGG" id="pgz:C2E15_13590"/>
<dbReference type="NCBIfam" id="TIGR00254">
    <property type="entry name" value="GGDEF"/>
    <property type="match status" value="1"/>
</dbReference>
<dbReference type="PANTHER" id="PTHR44757:SF4">
    <property type="entry name" value="DIGUANYLATE CYCLASE DGCE-RELATED"/>
    <property type="match status" value="1"/>
</dbReference>
<dbReference type="InterPro" id="IPR029787">
    <property type="entry name" value="Nucleotide_cyclase"/>
</dbReference>
<dbReference type="CDD" id="cd01949">
    <property type="entry name" value="GGDEF"/>
    <property type="match status" value="1"/>
</dbReference>
<feature type="domain" description="EAL" evidence="13">
    <location>
        <begin position="849"/>
        <end position="1110"/>
    </location>
</feature>
<dbReference type="Gene3D" id="2.10.70.100">
    <property type="match status" value="1"/>
</dbReference>
<dbReference type="InterPro" id="IPR013655">
    <property type="entry name" value="PAS_fold_3"/>
</dbReference>
<dbReference type="InterPro" id="IPR035919">
    <property type="entry name" value="EAL_sf"/>
</dbReference>
<feature type="transmembrane region" description="Helical" evidence="10">
    <location>
        <begin position="267"/>
        <end position="293"/>
    </location>
</feature>
<dbReference type="SMART" id="SM00086">
    <property type="entry name" value="PAC"/>
    <property type="match status" value="3"/>
</dbReference>
<dbReference type="SMART" id="SM00091">
    <property type="entry name" value="PAS"/>
    <property type="match status" value="3"/>
</dbReference>
<dbReference type="PANTHER" id="PTHR44757">
    <property type="entry name" value="DIGUANYLATE CYCLASE DGCP"/>
    <property type="match status" value="1"/>
</dbReference>
<evidence type="ECO:0000256" key="6">
    <source>
        <dbReference type="ARBA" id="ARBA00022692"/>
    </source>
</evidence>
<evidence type="ECO:0000259" key="12">
    <source>
        <dbReference type="PROSITE" id="PS50113"/>
    </source>
</evidence>
<feature type="transmembrane region" description="Helical" evidence="10">
    <location>
        <begin position="90"/>
        <end position="112"/>
    </location>
</feature>
<evidence type="ECO:0000259" key="13">
    <source>
        <dbReference type="PROSITE" id="PS50883"/>
    </source>
</evidence>
<feature type="domain" description="GGDEF" evidence="14">
    <location>
        <begin position="717"/>
        <end position="850"/>
    </location>
</feature>
<accession>A0A2L0IHH0</accession>
<evidence type="ECO:0000256" key="5">
    <source>
        <dbReference type="ARBA" id="ARBA00022475"/>
    </source>
</evidence>
<feature type="transmembrane region" description="Helical" evidence="10">
    <location>
        <begin position="159"/>
        <end position="180"/>
    </location>
</feature>
<evidence type="ECO:0000313" key="16">
    <source>
        <dbReference type="Proteomes" id="UP000238365"/>
    </source>
</evidence>
<keyword evidence="8 10" id="KW-0472">Membrane</keyword>
<organism evidence="15 16">
    <name type="scientific">Mixta gaviniae</name>
    <dbReference type="NCBI Taxonomy" id="665914"/>
    <lineage>
        <taxon>Bacteria</taxon>
        <taxon>Pseudomonadati</taxon>
        <taxon>Pseudomonadota</taxon>
        <taxon>Gammaproteobacteria</taxon>
        <taxon>Enterobacterales</taxon>
        <taxon>Erwiniaceae</taxon>
        <taxon>Mixta</taxon>
    </lineage>
</organism>
<dbReference type="RefSeq" id="WP_104957845.1">
    <property type="nucleotide sequence ID" value="NZ_CP026377.1"/>
</dbReference>
<dbReference type="NCBIfam" id="TIGR00229">
    <property type="entry name" value="sensory_box"/>
    <property type="match status" value="2"/>
</dbReference>
<dbReference type="NCBIfam" id="NF007298">
    <property type="entry name" value="PRK09776.1"/>
    <property type="match status" value="1"/>
</dbReference>
<dbReference type="EMBL" id="CP026377">
    <property type="protein sequence ID" value="AUX94011.1"/>
    <property type="molecule type" value="Genomic_DNA"/>
</dbReference>
<keyword evidence="16" id="KW-1185">Reference proteome</keyword>
<dbReference type="Proteomes" id="UP000238365">
    <property type="component" value="Chromosome"/>
</dbReference>
<dbReference type="AlphaFoldDB" id="A0A2L0IHH0"/>
<dbReference type="SUPFAM" id="SSF141868">
    <property type="entry name" value="EAL domain-like"/>
    <property type="match status" value="1"/>
</dbReference>
<evidence type="ECO:0000256" key="10">
    <source>
        <dbReference type="SAM" id="Phobius"/>
    </source>
</evidence>
<feature type="transmembrane region" description="Helical" evidence="10">
    <location>
        <begin position="201"/>
        <end position="230"/>
    </location>
</feature>
<sequence length="1111" mass="124293">MTTDTFSPAQNAPFSLRPALLLGLLCFFASLFCLELSAFDNPISPIWYATAIMTMTVFRCRDRSLALWLAACLIGTLCANLLMFGPRWGLLAFSLINLLQGILGGLLLRMLLRAEAPLGSLLSWCKMVVAAGMLMPLLGGLMATWWLHIIGGAPDLHFFSTWVLSEIIGMLALGPVCLLWQSGYLRQQAQQQALLEPLATLAVSLLLCCLALRFLPWPFTFVIVILFWVAVRLPRLDAFFVFFANVSLMSLMLALNLIELRAASPAFIITAPWLPFLLVLIPSHIMTLVMFSFREEKKHISESEQRFRNAMEYSAIGMALVTPQGKWLQVNQALCRLLGYPPHHLQQMSWQQITWPDDLAADLQQAESLLRGEQNYYTLEKRYIRQDGEAVWVLQAVSLMRDVDGHPLYFISQIEDISDLKQSEAENQRLMERITLANEAGGIGVWEWDVTHDVMSWDKRMFAIYELEPTDRPTYEFWLARLHPDDRAMAEEAVRRALEESVPFTMDCRILTRNGIRYIRTQAESLLNEEGAIARMLGINQDVTELRMLTEALYQEKERMHITLDAIGEAVISTDEELRVTFMNPIAEQMSGWTQEQAEGKPVGDILRITHGAQGPEMENILRSNLPQAAAVTDLDRDLILHNANGEQFAIHYSLTPLTTLTGESIGSVLVIQDVSESREMLKRLHYSASHDMLTRLPNRASFEHQLKRLLLAAAEQQHVLAFIDLDRFKAVNDSAGHAAGDALLRELAEMMGHLLRGNDFLARLGGDEFGLLLPDCGIDDARKVVQRIVTAINDHRFLWEGKLHRIGASAGLTLISAHNCQSSEVLAQADLACYNAKHNGRGQLSVYETRLQQRQDFALSHDDMVKLIEQPMRWQAWAVSAPHTPQSANFHLLQPRLTDSQGHEIDVEAFRASLSDETLCERLDRALLDSFFSRHASGVSHKALNVVLPLSGEGLLNPRTLNQLLEQLAAGPLRGELVTISLEASALLNHVDALHPALRQLRQLGCRILLRHFGRNLEAFDHLPQADIDFLQLAPDLIANVHFSLMDEMLVSIIHGQAQRLNIATVAGPVELPIALTALASIGIEAVWGTAVNGGEPLGALLENSFFAIK</sequence>
<dbReference type="Pfam" id="PF00563">
    <property type="entry name" value="EAL"/>
    <property type="match status" value="1"/>
</dbReference>
<dbReference type="EC" id="2.7.7.65" evidence="4"/>
<evidence type="ECO:0000256" key="7">
    <source>
        <dbReference type="ARBA" id="ARBA00022989"/>
    </source>
</evidence>
<dbReference type="InterPro" id="IPR007895">
    <property type="entry name" value="MASE1"/>
</dbReference>
<protein>
    <recommendedName>
        <fullName evidence="4">diguanylate cyclase</fullName>
        <ecNumber evidence="4">2.7.7.65</ecNumber>
    </recommendedName>
</protein>
<dbReference type="InterPro" id="IPR043128">
    <property type="entry name" value="Rev_trsase/Diguanyl_cyclase"/>
</dbReference>
<dbReference type="PROSITE" id="PS50112">
    <property type="entry name" value="PAS"/>
    <property type="match status" value="2"/>
</dbReference>
<feature type="domain" description="PAS" evidence="11">
    <location>
        <begin position="303"/>
        <end position="373"/>
    </location>
</feature>
<comment type="subcellular location">
    <subcellularLocation>
        <location evidence="2">Cell membrane</location>
        <topology evidence="2">Multi-pass membrane protein</topology>
    </subcellularLocation>
</comment>
<comment type="catalytic activity">
    <reaction evidence="9">
        <text>2 GTP = 3',3'-c-di-GMP + 2 diphosphate</text>
        <dbReference type="Rhea" id="RHEA:24898"/>
        <dbReference type="ChEBI" id="CHEBI:33019"/>
        <dbReference type="ChEBI" id="CHEBI:37565"/>
        <dbReference type="ChEBI" id="CHEBI:58805"/>
        <dbReference type="EC" id="2.7.7.65"/>
    </reaction>
</comment>
<proteinExistence type="predicted"/>
<dbReference type="Pfam" id="PF08447">
    <property type="entry name" value="PAS_3"/>
    <property type="match status" value="2"/>
</dbReference>
<gene>
    <name evidence="15" type="ORF">C2E15_13590</name>
</gene>
<feature type="transmembrane region" description="Helical" evidence="10">
    <location>
        <begin position="20"/>
        <end position="39"/>
    </location>
</feature>
<dbReference type="GO" id="GO:0052621">
    <property type="term" value="F:diguanylate cyclase activity"/>
    <property type="evidence" value="ECO:0007669"/>
    <property type="project" value="UniProtKB-EC"/>
</dbReference>
<comment type="cofactor">
    <cofactor evidence="1">
        <name>Mg(2+)</name>
        <dbReference type="ChEBI" id="CHEBI:18420"/>
    </cofactor>
</comment>
<feature type="transmembrane region" description="Helical" evidence="10">
    <location>
        <begin position="124"/>
        <end position="147"/>
    </location>
</feature>
<evidence type="ECO:0000256" key="4">
    <source>
        <dbReference type="ARBA" id="ARBA00012528"/>
    </source>
</evidence>
<evidence type="ECO:0000256" key="8">
    <source>
        <dbReference type="ARBA" id="ARBA00023136"/>
    </source>
</evidence>